<dbReference type="GO" id="GO:0005634">
    <property type="term" value="C:nucleus"/>
    <property type="evidence" value="ECO:0007669"/>
    <property type="project" value="UniProtKB-SubCell"/>
</dbReference>
<accession>A0A316UIZ5</accession>
<feature type="compositionally biased region" description="Acidic residues" evidence="4">
    <location>
        <begin position="499"/>
        <end position="523"/>
    </location>
</feature>
<evidence type="ECO:0000313" key="8">
    <source>
        <dbReference type="Proteomes" id="UP000245884"/>
    </source>
</evidence>
<dbReference type="PANTHER" id="PTHR46380">
    <property type="entry name" value="CYCLIN-D-BINDING MYB-LIKE TRANSCRIPTION FACTOR 1"/>
    <property type="match status" value="1"/>
</dbReference>
<feature type="region of interest" description="Disordered" evidence="4">
    <location>
        <begin position="475"/>
        <end position="585"/>
    </location>
</feature>
<evidence type="ECO:0000256" key="4">
    <source>
        <dbReference type="SAM" id="MobiDB-lite"/>
    </source>
</evidence>
<dbReference type="Gene3D" id="1.10.10.60">
    <property type="entry name" value="Homeodomain-like"/>
    <property type="match status" value="2"/>
</dbReference>
<feature type="domain" description="HTH myb-type" evidence="6">
    <location>
        <begin position="407"/>
        <end position="467"/>
    </location>
</feature>
<proteinExistence type="predicted"/>
<evidence type="ECO:0000256" key="2">
    <source>
        <dbReference type="ARBA" id="ARBA00023125"/>
    </source>
</evidence>
<dbReference type="InterPro" id="IPR001005">
    <property type="entry name" value="SANT/Myb"/>
</dbReference>
<evidence type="ECO:0000313" key="7">
    <source>
        <dbReference type="EMBL" id="PWN24838.1"/>
    </source>
</evidence>
<keyword evidence="2" id="KW-0238">DNA-binding</keyword>
<feature type="region of interest" description="Disordered" evidence="4">
    <location>
        <begin position="371"/>
        <end position="408"/>
    </location>
</feature>
<name>A0A316UIZ5_9BASI</name>
<feature type="domain" description="Myb-like" evidence="5">
    <location>
        <begin position="307"/>
        <end position="368"/>
    </location>
</feature>
<dbReference type="InterPro" id="IPR009057">
    <property type="entry name" value="Homeodomain-like_sf"/>
</dbReference>
<organism evidence="7 8">
    <name type="scientific">Jaminaea rosea</name>
    <dbReference type="NCBI Taxonomy" id="1569628"/>
    <lineage>
        <taxon>Eukaryota</taxon>
        <taxon>Fungi</taxon>
        <taxon>Dikarya</taxon>
        <taxon>Basidiomycota</taxon>
        <taxon>Ustilaginomycotina</taxon>
        <taxon>Exobasidiomycetes</taxon>
        <taxon>Microstromatales</taxon>
        <taxon>Microstromatales incertae sedis</taxon>
        <taxon>Jaminaea</taxon>
    </lineage>
</organism>
<dbReference type="GO" id="GO:0000981">
    <property type="term" value="F:DNA-binding transcription factor activity, RNA polymerase II-specific"/>
    <property type="evidence" value="ECO:0007669"/>
    <property type="project" value="TreeGrafter"/>
</dbReference>
<dbReference type="Proteomes" id="UP000245884">
    <property type="component" value="Unassembled WGS sequence"/>
</dbReference>
<dbReference type="PROSITE" id="PS51294">
    <property type="entry name" value="HTH_MYB"/>
    <property type="match status" value="1"/>
</dbReference>
<dbReference type="SMART" id="SM00717">
    <property type="entry name" value="SANT"/>
    <property type="match status" value="3"/>
</dbReference>
<evidence type="ECO:0000256" key="3">
    <source>
        <dbReference type="ARBA" id="ARBA00023242"/>
    </source>
</evidence>
<evidence type="ECO:0000259" key="6">
    <source>
        <dbReference type="PROSITE" id="PS51294"/>
    </source>
</evidence>
<reference evidence="7 8" key="1">
    <citation type="journal article" date="2018" name="Mol. Biol. Evol.">
        <title>Broad Genomic Sampling Reveals a Smut Pathogenic Ancestry of the Fungal Clade Ustilaginomycotina.</title>
        <authorList>
            <person name="Kijpornyongpan T."/>
            <person name="Mondo S.J."/>
            <person name="Barry K."/>
            <person name="Sandor L."/>
            <person name="Lee J."/>
            <person name="Lipzen A."/>
            <person name="Pangilinan J."/>
            <person name="LaButti K."/>
            <person name="Hainaut M."/>
            <person name="Henrissat B."/>
            <person name="Grigoriev I.V."/>
            <person name="Spatafora J.W."/>
            <person name="Aime M.C."/>
        </authorList>
    </citation>
    <scope>NUCLEOTIDE SEQUENCE [LARGE SCALE GENOMIC DNA]</scope>
    <source>
        <strain evidence="7 8">MCA 5214</strain>
    </source>
</reference>
<keyword evidence="3" id="KW-0539">Nucleus</keyword>
<dbReference type="GeneID" id="37030390"/>
<evidence type="ECO:0000259" key="5">
    <source>
        <dbReference type="PROSITE" id="PS50090"/>
    </source>
</evidence>
<sequence length="585" mass="65177">MASFPRGATLSELLEKRHRLSLALESNTRLQSSLCHAIEDLPRSLVELSQVESVLDLAEELHTSDIAERSIVSTSTHSSSLPILGARLPAVAQVNKELHDLREVTCRPAWNKVDDTALRRCVEAECKRLAAYEAAKLRNPDPLGYVASLSDEQLARCALGPGFDWHSLALRIAPKGSTPAHTGAACSTRWIMSVQKGPPSKMTLSPEQEAELRKLVNAQGSRIDWHHVASQLVATHPSLPVLEAHDALYSYTRLLPDQDEEMENHAAIDDQELLRLISVFGFEWAILAERTRKRRSAVWDRFRRALKNTHTRGIWNEGELQRLRQGIEEQLATGEVGGDLEKVDWTRVSILVGKRTPAQCRMRWKKRGARIPWATKSGEQPETNGEPASATATTSSSSSAAAPPRGKSVRWTLDEDERLKAAIAQSDLQAAQPGKKHWSWQEIAKFVGGRTALQASERWRTKLQQEVAGGVARRIDRSGVKVGGGKRRSGRKRKRVKDEESESEQEGDEEKEEDAEEEEDAEDIAAGTPTETQADSNDSNAEDVEVLLPPTTSSSRRGRKRKSPLRNAEEGYAVPRRYITRRRRG</sequence>
<keyword evidence="8" id="KW-1185">Reference proteome</keyword>
<dbReference type="RefSeq" id="XP_025359450.1">
    <property type="nucleotide sequence ID" value="XM_025508567.1"/>
</dbReference>
<dbReference type="STRING" id="1569628.A0A316UIZ5"/>
<dbReference type="CDD" id="cd00167">
    <property type="entry name" value="SANT"/>
    <property type="match status" value="2"/>
</dbReference>
<dbReference type="AlphaFoldDB" id="A0A316UIZ5"/>
<dbReference type="GO" id="GO:0000978">
    <property type="term" value="F:RNA polymerase II cis-regulatory region sequence-specific DNA binding"/>
    <property type="evidence" value="ECO:0007669"/>
    <property type="project" value="TreeGrafter"/>
</dbReference>
<feature type="domain" description="Myb-like" evidence="5">
    <location>
        <begin position="403"/>
        <end position="463"/>
    </location>
</feature>
<feature type="compositionally biased region" description="Basic residues" evidence="4">
    <location>
        <begin position="484"/>
        <end position="495"/>
    </location>
</feature>
<evidence type="ECO:0008006" key="9">
    <source>
        <dbReference type="Google" id="ProtNLM"/>
    </source>
</evidence>
<dbReference type="OrthoDB" id="2143914at2759"/>
<evidence type="ECO:0000256" key="1">
    <source>
        <dbReference type="ARBA" id="ARBA00004123"/>
    </source>
</evidence>
<dbReference type="PROSITE" id="PS50090">
    <property type="entry name" value="MYB_LIKE"/>
    <property type="match status" value="2"/>
</dbReference>
<gene>
    <name evidence="7" type="ORF">BDZ90DRAFT_263050</name>
</gene>
<dbReference type="Pfam" id="PF00249">
    <property type="entry name" value="Myb_DNA-binding"/>
    <property type="match status" value="1"/>
</dbReference>
<dbReference type="EMBL" id="KZ819679">
    <property type="protein sequence ID" value="PWN24838.1"/>
    <property type="molecule type" value="Genomic_DNA"/>
</dbReference>
<dbReference type="InterPro" id="IPR017930">
    <property type="entry name" value="Myb_dom"/>
</dbReference>
<dbReference type="PANTHER" id="PTHR46380:SF2">
    <property type="entry name" value="CYCLIN-D-BINDING MYB-LIKE TRANSCRIPTION FACTOR 1"/>
    <property type="match status" value="1"/>
</dbReference>
<dbReference type="InterPro" id="IPR051651">
    <property type="entry name" value="DMTF1_DNA-bind_reg"/>
</dbReference>
<dbReference type="Pfam" id="PF13921">
    <property type="entry name" value="Myb_DNA-bind_6"/>
    <property type="match status" value="1"/>
</dbReference>
<feature type="compositionally biased region" description="Polar residues" evidence="4">
    <location>
        <begin position="529"/>
        <end position="539"/>
    </location>
</feature>
<protein>
    <recommendedName>
        <fullName evidence="9">Myb-like domain-containing protein</fullName>
    </recommendedName>
</protein>
<dbReference type="SUPFAM" id="SSF46689">
    <property type="entry name" value="Homeodomain-like"/>
    <property type="match status" value="2"/>
</dbReference>
<feature type="compositionally biased region" description="Low complexity" evidence="4">
    <location>
        <begin position="387"/>
        <end position="404"/>
    </location>
</feature>
<comment type="subcellular location">
    <subcellularLocation>
        <location evidence="1">Nucleus</location>
    </subcellularLocation>
</comment>